<organism evidence="1 2">
    <name type="scientific">Lachnoclostridium phocaeense</name>
    <dbReference type="NCBI Taxonomy" id="1871021"/>
    <lineage>
        <taxon>Bacteria</taxon>
        <taxon>Bacillati</taxon>
        <taxon>Bacillota</taxon>
        <taxon>Clostridia</taxon>
        <taxon>Lachnospirales</taxon>
        <taxon>Lachnospiraceae</taxon>
    </lineage>
</organism>
<accession>A0A921I1Z0</accession>
<protein>
    <submittedName>
        <fullName evidence="1">DegV family protein</fullName>
    </submittedName>
</protein>
<reference evidence="1" key="2">
    <citation type="submission" date="2021-09" db="EMBL/GenBank/DDBJ databases">
        <authorList>
            <person name="Gilroy R."/>
        </authorList>
    </citation>
    <scope>NUCLEOTIDE SEQUENCE</scope>
    <source>
        <strain evidence="1">ChiSjej5B23-16112</strain>
    </source>
</reference>
<dbReference type="SUPFAM" id="SSF82549">
    <property type="entry name" value="DAK1/DegV-like"/>
    <property type="match status" value="1"/>
</dbReference>
<evidence type="ECO:0000313" key="1">
    <source>
        <dbReference type="EMBL" id="HJF94965.1"/>
    </source>
</evidence>
<name>A0A921I1Z0_9FIRM</name>
<evidence type="ECO:0000313" key="2">
    <source>
        <dbReference type="Proteomes" id="UP000769156"/>
    </source>
</evidence>
<reference evidence="1" key="1">
    <citation type="journal article" date="2021" name="PeerJ">
        <title>Extensive microbial diversity within the chicken gut microbiome revealed by metagenomics and culture.</title>
        <authorList>
            <person name="Gilroy R."/>
            <person name="Ravi A."/>
            <person name="Getino M."/>
            <person name="Pursley I."/>
            <person name="Horton D.L."/>
            <person name="Alikhan N.F."/>
            <person name="Baker D."/>
            <person name="Gharbi K."/>
            <person name="Hall N."/>
            <person name="Watson M."/>
            <person name="Adriaenssens E.M."/>
            <person name="Foster-Nyarko E."/>
            <person name="Jarju S."/>
            <person name="Secka A."/>
            <person name="Antonio M."/>
            <person name="Oren A."/>
            <person name="Chaudhuri R.R."/>
            <person name="La Ragione R."/>
            <person name="Hildebrand F."/>
            <person name="Pallen M.J."/>
        </authorList>
    </citation>
    <scope>NUCLEOTIDE SEQUENCE</scope>
    <source>
        <strain evidence="1">ChiSjej5B23-16112</strain>
    </source>
</reference>
<dbReference type="AlphaFoldDB" id="A0A921I1Z0"/>
<gene>
    <name evidence="1" type="ORF">K8V82_09285</name>
</gene>
<dbReference type="Gene3D" id="3.40.50.10170">
    <property type="match status" value="1"/>
</dbReference>
<comment type="caution">
    <text evidence="1">The sequence shown here is derived from an EMBL/GenBank/DDBJ whole genome shotgun (WGS) entry which is preliminary data.</text>
</comment>
<sequence length="61" mass="6619">MTHKIILSADSACDLGPELKERCQVHFIPLHIILDGKDHKDSGYQRGGIRRLLPALGGGGI</sequence>
<proteinExistence type="predicted"/>
<dbReference type="Proteomes" id="UP000769156">
    <property type="component" value="Unassembled WGS sequence"/>
</dbReference>
<dbReference type="EMBL" id="DYVY01000153">
    <property type="protein sequence ID" value="HJF94965.1"/>
    <property type="molecule type" value="Genomic_DNA"/>
</dbReference>